<name>A0ABZ0TXH0_9FIRM</name>
<dbReference type="EMBL" id="CP139957">
    <property type="protein sequence ID" value="WPX08139.1"/>
    <property type="molecule type" value="Genomic_DNA"/>
</dbReference>
<keyword evidence="1" id="KW-0175">Coiled coil</keyword>
<gene>
    <name evidence="2" type="ORF">SOJ16_002003</name>
</gene>
<keyword evidence="3" id="KW-1185">Reference proteome</keyword>
<organism evidence="2 3">
    <name type="scientific">Anaerocellum danielii</name>
    <dbReference type="NCBI Taxonomy" id="1387557"/>
    <lineage>
        <taxon>Bacteria</taxon>
        <taxon>Bacillati</taxon>
        <taxon>Bacillota</taxon>
        <taxon>Bacillota incertae sedis</taxon>
        <taxon>Caldicellulosiruptorales</taxon>
        <taxon>Caldicellulosiruptoraceae</taxon>
        <taxon>Anaerocellum</taxon>
    </lineage>
</organism>
<dbReference type="Proteomes" id="UP001322744">
    <property type="component" value="Chromosome"/>
</dbReference>
<proteinExistence type="predicted"/>
<evidence type="ECO:0000256" key="1">
    <source>
        <dbReference type="SAM" id="Coils"/>
    </source>
</evidence>
<protein>
    <submittedName>
        <fullName evidence="2">Uncharacterized protein</fullName>
    </submittedName>
</protein>
<sequence length="69" mass="8415">MAELEKLEILRLNELTLEELEKLLELVKEEIKKRKEEKAEEYEFEFEYENDPRKGIPYAAKASLEWRKN</sequence>
<evidence type="ECO:0000313" key="3">
    <source>
        <dbReference type="Proteomes" id="UP001322744"/>
    </source>
</evidence>
<accession>A0ABZ0TXH0</accession>
<reference evidence="2 3" key="1">
    <citation type="submission" date="2023-12" db="EMBL/GenBank/DDBJ databases">
        <authorList>
            <person name="Manesh M.J.H."/>
            <person name="Bing R.G."/>
            <person name="Willard D.J."/>
            <person name="Kelly R.M."/>
        </authorList>
    </citation>
    <scope>NUCLEOTIDE SEQUENCE [LARGE SCALE GENOMIC DNA]</scope>
    <source>
        <strain evidence="2 3">DSM 8977</strain>
    </source>
</reference>
<feature type="coiled-coil region" evidence="1">
    <location>
        <begin position="10"/>
        <end position="40"/>
    </location>
</feature>
<evidence type="ECO:0000313" key="2">
    <source>
        <dbReference type="EMBL" id="WPX08139.1"/>
    </source>
</evidence>
<dbReference type="RefSeq" id="WP_322141191.1">
    <property type="nucleotide sequence ID" value="NZ_CP139957.1"/>
</dbReference>